<sequence length="232" mass="25825">MLEMCLEMSKISWLNKSTIRSSRLYTYTISLLRHLWFVDSSVEEDINALEPFCNFFQTCQISIHSQIVTAMYARHDLYMKGFVLHETSNCVALDDHRQCAPVPDTTALALTELLKRLAGALKQPVRREFAPVVGEASLDVRSVPGSLNVTTQDNTFFYGYGWNHHVGVESKRQPIQLSTGGMVLFRSDFIYARAGSTSNDISIHTFLPPPPLRPAFAACASAGGCVEQTSLS</sequence>
<dbReference type="OrthoDB" id="127841at2759"/>
<evidence type="ECO:0000313" key="2">
    <source>
        <dbReference type="Proteomes" id="UP000688947"/>
    </source>
</evidence>
<accession>A0A8T1UCS1</accession>
<evidence type="ECO:0000313" key="1">
    <source>
        <dbReference type="EMBL" id="KAG6960305.1"/>
    </source>
</evidence>
<name>A0A8T1UCS1_9STRA</name>
<dbReference type="AlphaFoldDB" id="A0A8T1UCS1"/>
<organism evidence="1 2">
    <name type="scientific">Phytophthora cactorum</name>
    <dbReference type="NCBI Taxonomy" id="29920"/>
    <lineage>
        <taxon>Eukaryota</taxon>
        <taxon>Sar</taxon>
        <taxon>Stramenopiles</taxon>
        <taxon>Oomycota</taxon>
        <taxon>Peronosporomycetes</taxon>
        <taxon>Peronosporales</taxon>
        <taxon>Peronosporaceae</taxon>
        <taxon>Phytophthora</taxon>
    </lineage>
</organism>
<dbReference type="EMBL" id="JAENGZ010000393">
    <property type="protein sequence ID" value="KAG6960305.1"/>
    <property type="molecule type" value="Genomic_DNA"/>
</dbReference>
<reference evidence="1" key="1">
    <citation type="submission" date="2021-01" db="EMBL/GenBank/DDBJ databases">
        <title>Phytophthora aleatoria, a newly-described species from Pinus radiata is distinct from Phytophthora cactorum isolates based on comparative genomics.</title>
        <authorList>
            <person name="Mcdougal R."/>
            <person name="Panda P."/>
            <person name="Williams N."/>
            <person name="Studholme D.J."/>
        </authorList>
    </citation>
    <scope>NUCLEOTIDE SEQUENCE</scope>
    <source>
        <strain evidence="1">NZFS 3830</strain>
    </source>
</reference>
<protein>
    <submittedName>
        <fullName evidence="1">Uncharacterized protein</fullName>
    </submittedName>
</protein>
<comment type="caution">
    <text evidence="1">The sequence shown here is derived from an EMBL/GenBank/DDBJ whole genome shotgun (WGS) entry which is preliminary data.</text>
</comment>
<gene>
    <name evidence="1" type="ORF">JG687_00008292</name>
</gene>
<dbReference type="Proteomes" id="UP000688947">
    <property type="component" value="Unassembled WGS sequence"/>
</dbReference>
<proteinExistence type="predicted"/>